<evidence type="ECO:0000256" key="5">
    <source>
        <dbReference type="SAM" id="MobiDB-lite"/>
    </source>
</evidence>
<keyword evidence="1 4" id="KW-0547">Nucleotide-binding</keyword>
<dbReference type="GO" id="GO:0008237">
    <property type="term" value="F:metallopeptidase activity"/>
    <property type="evidence" value="ECO:0007669"/>
    <property type="project" value="UniProtKB-KW"/>
</dbReference>
<dbReference type="SMART" id="SM00382">
    <property type="entry name" value="AAA"/>
    <property type="match status" value="1"/>
</dbReference>
<sequence length="493" mass="53813">MRTCRIVRASLYDCSMPNPLIDSLLQVLSDRPDDVPLRLHVAELLIADGRGSEAVQHCAVALQQDPSNQQAHALLGQAFPTPATPSPTQEAPVASMPSAPEPIDRPQETPAAPASPPTPGQEDQAIPAEPDQDTETGHPAEPSQETETPATETEPKQTGFSWSRAEQQFEDGPAPRFVADSDSGEPELERVHEDDGARPEDVWEVERTTLTLADVGGMEHVKERLEVSFLAPMRNPELRKLFGKSLRGGLLLYGPPGCGKTFIARAVAGEMGASFMNVTLSDVLDMFLGQSEGKLHDLFQAARRAAPVVLFLDELDAIGAKRTLTRFSGMRNVINQLLQELDGVNTNNEGLFTLAATNAPWDVDSALRRPGRLDRTVLVLPPDEPARLAILKHDLVRRPVEGINLARLARDTDGFTGADLSHLCESAAELAMIDSVRSGRPRMIGMKDFTMALKQVQPSAKAWFETARNVVTYADPNGEYADLTAYMRKKRLL</sequence>
<dbReference type="Pfam" id="PF14559">
    <property type="entry name" value="TPR_19"/>
    <property type="match status" value="1"/>
</dbReference>
<evidence type="ECO:0000313" key="8">
    <source>
        <dbReference type="Proteomes" id="UP000273044"/>
    </source>
</evidence>
<keyword evidence="7" id="KW-0378">Hydrolase</keyword>
<feature type="domain" description="AAA+ ATPase" evidence="6">
    <location>
        <begin position="246"/>
        <end position="383"/>
    </location>
</feature>
<dbReference type="PANTHER" id="PTHR23077">
    <property type="entry name" value="AAA-FAMILY ATPASE"/>
    <property type="match status" value="1"/>
</dbReference>
<dbReference type="EMBL" id="LR134406">
    <property type="protein sequence ID" value="VEH70491.1"/>
    <property type="molecule type" value="Genomic_DNA"/>
</dbReference>
<reference evidence="7 8" key="1">
    <citation type="submission" date="2018-12" db="EMBL/GenBank/DDBJ databases">
        <authorList>
            <consortium name="Pathogen Informatics"/>
        </authorList>
    </citation>
    <scope>NUCLEOTIDE SEQUENCE [LARGE SCALE GENOMIC DNA]</scope>
    <source>
        <strain evidence="7 8">NCTC12967</strain>
    </source>
</reference>
<dbReference type="GO" id="GO:0005524">
    <property type="term" value="F:ATP binding"/>
    <property type="evidence" value="ECO:0007669"/>
    <property type="project" value="UniProtKB-KW"/>
</dbReference>
<proteinExistence type="inferred from homology"/>
<keyword evidence="7" id="KW-0645">Protease</keyword>
<dbReference type="InterPro" id="IPR041569">
    <property type="entry name" value="AAA_lid_3"/>
</dbReference>
<dbReference type="PANTHER" id="PTHR23077:SF171">
    <property type="entry name" value="NUCLEAR VALOSIN-CONTAINING PROTEIN-LIKE"/>
    <property type="match status" value="1"/>
</dbReference>
<dbReference type="InterPro" id="IPR027417">
    <property type="entry name" value="P-loop_NTPase"/>
</dbReference>
<evidence type="ECO:0000259" key="6">
    <source>
        <dbReference type="SMART" id="SM00382"/>
    </source>
</evidence>
<dbReference type="InterPro" id="IPR003959">
    <property type="entry name" value="ATPase_AAA_core"/>
</dbReference>
<dbReference type="InterPro" id="IPR050168">
    <property type="entry name" value="AAA_ATPase_domain"/>
</dbReference>
<protein>
    <submittedName>
        <fullName evidence="7">ATP-dependent zinc metalloprotease FtsH</fullName>
        <ecNumber evidence="7">3.4.24.-</ecNumber>
    </submittedName>
</protein>
<dbReference type="Gene3D" id="3.40.50.300">
    <property type="entry name" value="P-loop containing nucleotide triphosphate hydrolases"/>
    <property type="match status" value="1"/>
</dbReference>
<dbReference type="AlphaFoldDB" id="A0A448MZA6"/>
<dbReference type="InterPro" id="IPR003593">
    <property type="entry name" value="AAA+_ATPase"/>
</dbReference>
<dbReference type="Gene3D" id="1.10.8.60">
    <property type="match status" value="1"/>
</dbReference>
<feature type="compositionally biased region" description="Low complexity" evidence="5">
    <location>
        <begin position="139"/>
        <end position="158"/>
    </location>
</feature>
<dbReference type="GO" id="GO:0016887">
    <property type="term" value="F:ATP hydrolysis activity"/>
    <property type="evidence" value="ECO:0007669"/>
    <property type="project" value="InterPro"/>
</dbReference>
<dbReference type="InterPro" id="IPR011990">
    <property type="entry name" value="TPR-like_helical_dom_sf"/>
</dbReference>
<dbReference type="Gene3D" id="1.25.40.10">
    <property type="entry name" value="Tetratricopeptide repeat domain"/>
    <property type="match status" value="1"/>
</dbReference>
<keyword evidence="3" id="KW-0175">Coiled coil</keyword>
<feature type="compositionally biased region" description="Basic and acidic residues" evidence="5">
    <location>
        <begin position="187"/>
        <end position="200"/>
    </location>
</feature>
<keyword evidence="8" id="KW-1185">Reference proteome</keyword>
<dbReference type="Pfam" id="PF17862">
    <property type="entry name" value="AAA_lid_3"/>
    <property type="match status" value="1"/>
</dbReference>
<name>A0A448MZA6_9ACTN</name>
<dbReference type="PROSITE" id="PS00674">
    <property type="entry name" value="AAA"/>
    <property type="match status" value="1"/>
</dbReference>
<dbReference type="EC" id="3.4.24.-" evidence="7"/>
<dbReference type="Pfam" id="PF00004">
    <property type="entry name" value="AAA"/>
    <property type="match status" value="1"/>
</dbReference>
<evidence type="ECO:0000313" key="7">
    <source>
        <dbReference type="EMBL" id="VEH70491.1"/>
    </source>
</evidence>
<accession>A0A448MZA6</accession>
<dbReference type="GO" id="GO:0006508">
    <property type="term" value="P:proteolysis"/>
    <property type="evidence" value="ECO:0007669"/>
    <property type="project" value="UniProtKB-KW"/>
</dbReference>
<comment type="similarity">
    <text evidence="4">Belongs to the AAA ATPase family.</text>
</comment>
<keyword evidence="2 4" id="KW-0067">ATP-binding</keyword>
<dbReference type="SUPFAM" id="SSF52540">
    <property type="entry name" value="P-loop containing nucleoside triphosphate hydrolases"/>
    <property type="match status" value="1"/>
</dbReference>
<organism evidence="7 8">
    <name type="scientific">Arachnia propionica</name>
    <dbReference type="NCBI Taxonomy" id="1750"/>
    <lineage>
        <taxon>Bacteria</taxon>
        <taxon>Bacillati</taxon>
        <taxon>Actinomycetota</taxon>
        <taxon>Actinomycetes</taxon>
        <taxon>Propionibacteriales</taxon>
        <taxon>Propionibacteriaceae</taxon>
        <taxon>Arachnia</taxon>
    </lineage>
</organism>
<dbReference type="SUPFAM" id="SSF48452">
    <property type="entry name" value="TPR-like"/>
    <property type="match status" value="1"/>
</dbReference>
<evidence type="ECO:0000256" key="4">
    <source>
        <dbReference type="RuleBase" id="RU003651"/>
    </source>
</evidence>
<evidence type="ECO:0000256" key="2">
    <source>
        <dbReference type="ARBA" id="ARBA00022840"/>
    </source>
</evidence>
<dbReference type="FunFam" id="3.40.50.300:FF:001025">
    <property type="entry name" value="ATPase family, AAA domain-containing 2B"/>
    <property type="match status" value="1"/>
</dbReference>
<gene>
    <name evidence="7" type="primary">ftsH_2</name>
    <name evidence="7" type="ORF">NCTC12967_01788</name>
</gene>
<keyword evidence="7" id="KW-0482">Metalloprotease</keyword>
<dbReference type="Proteomes" id="UP000273044">
    <property type="component" value="Chromosome"/>
</dbReference>
<feature type="region of interest" description="Disordered" evidence="5">
    <location>
        <begin position="78"/>
        <end position="200"/>
    </location>
</feature>
<evidence type="ECO:0000256" key="1">
    <source>
        <dbReference type="ARBA" id="ARBA00022741"/>
    </source>
</evidence>
<dbReference type="InterPro" id="IPR003960">
    <property type="entry name" value="ATPase_AAA_CS"/>
</dbReference>
<evidence type="ECO:0000256" key="3">
    <source>
        <dbReference type="ARBA" id="ARBA00023054"/>
    </source>
</evidence>